<organism evidence="1 2">
    <name type="scientific">Streptococcus ovuberis</name>
    <dbReference type="NCBI Taxonomy" id="1936207"/>
    <lineage>
        <taxon>Bacteria</taxon>
        <taxon>Bacillati</taxon>
        <taxon>Bacillota</taxon>
        <taxon>Bacilli</taxon>
        <taxon>Lactobacillales</taxon>
        <taxon>Streptococcaceae</taxon>
        <taxon>Streptococcus</taxon>
    </lineage>
</organism>
<accession>A0A7X6S0Y0</accession>
<dbReference type="RefSeq" id="WP_168548344.1">
    <property type="nucleotide sequence ID" value="NZ_JAAXPR010000002.1"/>
</dbReference>
<name>A0A7X6S0Y0_9STRE</name>
<dbReference type="AlphaFoldDB" id="A0A7X6S0Y0"/>
<reference evidence="1 2" key="1">
    <citation type="submission" date="2020-04" db="EMBL/GenBank/DDBJ databases">
        <title>MicrobeNet Type strains.</title>
        <authorList>
            <person name="Nicholson A.C."/>
        </authorList>
    </citation>
    <scope>NUCLEOTIDE SEQUENCE [LARGE SCALE GENOMIC DNA]</scope>
    <source>
        <strain evidence="1 2">CCUG 69612</strain>
    </source>
</reference>
<evidence type="ECO:0000313" key="2">
    <source>
        <dbReference type="Proteomes" id="UP000522720"/>
    </source>
</evidence>
<protein>
    <submittedName>
        <fullName evidence="1">Uncharacterized protein</fullName>
    </submittedName>
</protein>
<dbReference type="Proteomes" id="UP000522720">
    <property type="component" value="Unassembled WGS sequence"/>
</dbReference>
<keyword evidence="2" id="KW-1185">Reference proteome</keyword>
<comment type="caution">
    <text evidence="1">The sequence shown here is derived from an EMBL/GenBank/DDBJ whole genome shotgun (WGS) entry which is preliminary data.</text>
</comment>
<gene>
    <name evidence="1" type="ORF">HF992_01765</name>
</gene>
<proteinExistence type="predicted"/>
<dbReference type="EMBL" id="JAAXPR010000002">
    <property type="protein sequence ID" value="NKZ19591.1"/>
    <property type="molecule type" value="Genomic_DNA"/>
</dbReference>
<sequence>MNKNRIVTVVSLIGITLLGVIMFQSKVQGSTNAMAGDTIPDNQTIRIMAEKLGDASEEEVDAYFQAFDDDQKIIADSSGGFLTSIDGRYTVSKRQDWTGRTIEQSFDDPKVAATIGEVKAYLKAH</sequence>
<evidence type="ECO:0000313" key="1">
    <source>
        <dbReference type="EMBL" id="NKZ19591.1"/>
    </source>
</evidence>